<dbReference type="SUPFAM" id="SSF51735">
    <property type="entry name" value="NAD(P)-binding Rossmann-fold domains"/>
    <property type="match status" value="1"/>
</dbReference>
<dbReference type="OrthoDB" id="9786703at2"/>
<sequence length="309" mass="32370">METRPLNDVTVIGLGPMGLALADLMLKSGKRINLWNRSAAKAQALLARGATLAGTPSQAIASSPVTLICVYDYQAADAILHADDVPAALNGKLIINLGTGGPEEVKRLAAHVHDCGARYLDGAIQAAPSQMGTDDTPLLVSGPASCFAQALPLLRILAGNPIHLGEKIEDAACMDLATLSHVYGAYAGFLHGARVAEASGIDVATYGRLVNSMASSFGAFFEHQAGVIAAADFSISESPLRISVPAVRRILTESQRLGLNTDLPALMDRWLRLAQTAGMMDEELAALIRVLRPQEHLSSVPGRGPAIPA</sequence>
<dbReference type="InterPro" id="IPR036291">
    <property type="entry name" value="NAD(P)-bd_dom_sf"/>
</dbReference>
<dbReference type="GO" id="GO:0031491">
    <property type="term" value="F:nucleosome binding"/>
    <property type="evidence" value="ECO:0007669"/>
    <property type="project" value="TreeGrafter"/>
</dbReference>
<dbReference type="PANTHER" id="PTHR43580">
    <property type="entry name" value="OXIDOREDUCTASE GLYR1-RELATED"/>
    <property type="match status" value="1"/>
</dbReference>
<gene>
    <name evidence="4" type="ORF">SAMN06296416_105298</name>
</gene>
<dbReference type="GO" id="GO:0003677">
    <property type="term" value="F:DNA binding"/>
    <property type="evidence" value="ECO:0007669"/>
    <property type="project" value="TreeGrafter"/>
</dbReference>
<dbReference type="InterPro" id="IPR013328">
    <property type="entry name" value="6PGD_dom2"/>
</dbReference>
<dbReference type="Pfam" id="PF03446">
    <property type="entry name" value="NAD_binding_2"/>
    <property type="match status" value="1"/>
</dbReference>
<evidence type="ECO:0000313" key="5">
    <source>
        <dbReference type="Proteomes" id="UP000219374"/>
    </source>
</evidence>
<evidence type="ECO:0000259" key="3">
    <source>
        <dbReference type="Pfam" id="PF21761"/>
    </source>
</evidence>
<evidence type="ECO:0000259" key="2">
    <source>
        <dbReference type="Pfam" id="PF03446"/>
    </source>
</evidence>
<feature type="domain" description="6-phosphogluconate dehydrogenase NADP-binding" evidence="2">
    <location>
        <begin position="9"/>
        <end position="163"/>
    </location>
</feature>
<keyword evidence="1" id="KW-0560">Oxidoreductase</keyword>
<dbReference type="GO" id="GO:0050661">
    <property type="term" value="F:NADP binding"/>
    <property type="evidence" value="ECO:0007669"/>
    <property type="project" value="InterPro"/>
</dbReference>
<dbReference type="GO" id="GO:0016491">
    <property type="term" value="F:oxidoreductase activity"/>
    <property type="evidence" value="ECO:0007669"/>
    <property type="project" value="UniProtKB-KW"/>
</dbReference>
<proteinExistence type="predicted"/>
<name>A0A286D8R5_9GAMM</name>
<protein>
    <submittedName>
        <fullName evidence="4">3-hydroxyisobutyrate dehydrogenase</fullName>
    </submittedName>
</protein>
<dbReference type="Pfam" id="PF21761">
    <property type="entry name" value="RedAm-like_C"/>
    <property type="match status" value="1"/>
</dbReference>
<dbReference type="AlphaFoldDB" id="A0A286D8R5"/>
<feature type="domain" description="NADPH-dependent reductive aminase-like C-terminal" evidence="3">
    <location>
        <begin position="171"/>
        <end position="292"/>
    </location>
</feature>
<dbReference type="Proteomes" id="UP000219374">
    <property type="component" value="Unassembled WGS sequence"/>
</dbReference>
<keyword evidence="5" id="KW-1185">Reference proteome</keyword>
<evidence type="ECO:0000256" key="1">
    <source>
        <dbReference type="ARBA" id="ARBA00023002"/>
    </source>
</evidence>
<dbReference type="InterPro" id="IPR015815">
    <property type="entry name" value="HIBADH-related"/>
</dbReference>
<dbReference type="Gene3D" id="1.10.1040.10">
    <property type="entry name" value="N-(1-d-carboxylethyl)-l-norvaline Dehydrogenase, domain 2"/>
    <property type="match status" value="1"/>
</dbReference>
<dbReference type="InterPro" id="IPR051265">
    <property type="entry name" value="HIBADH-related_NP60_sf"/>
</dbReference>
<dbReference type="PIRSF" id="PIRSF000103">
    <property type="entry name" value="HIBADH"/>
    <property type="match status" value="1"/>
</dbReference>
<dbReference type="RefSeq" id="WP_097122276.1">
    <property type="nucleotide sequence ID" value="NZ_OCND01000005.1"/>
</dbReference>
<organism evidence="4 5">
    <name type="scientific">Pseudoxanthomonas wuyuanensis</name>
    <dbReference type="NCBI Taxonomy" id="1073196"/>
    <lineage>
        <taxon>Bacteria</taxon>
        <taxon>Pseudomonadati</taxon>
        <taxon>Pseudomonadota</taxon>
        <taxon>Gammaproteobacteria</taxon>
        <taxon>Lysobacterales</taxon>
        <taxon>Lysobacteraceae</taxon>
        <taxon>Pseudoxanthomonas</taxon>
    </lineage>
</organism>
<dbReference type="GO" id="GO:0000785">
    <property type="term" value="C:chromatin"/>
    <property type="evidence" value="ECO:0007669"/>
    <property type="project" value="TreeGrafter"/>
</dbReference>
<dbReference type="EMBL" id="OCND01000005">
    <property type="protein sequence ID" value="SOD55024.1"/>
    <property type="molecule type" value="Genomic_DNA"/>
</dbReference>
<reference evidence="4 5" key="1">
    <citation type="submission" date="2017-09" db="EMBL/GenBank/DDBJ databases">
        <authorList>
            <person name="Ehlers B."/>
            <person name="Leendertz F.H."/>
        </authorList>
    </citation>
    <scope>NUCLEOTIDE SEQUENCE [LARGE SCALE GENOMIC DNA]</scope>
    <source>
        <strain evidence="4 5">CGMCC 1.10978</strain>
    </source>
</reference>
<dbReference type="Gene3D" id="3.40.50.720">
    <property type="entry name" value="NAD(P)-binding Rossmann-like Domain"/>
    <property type="match status" value="1"/>
</dbReference>
<dbReference type="GO" id="GO:0140673">
    <property type="term" value="P:transcription elongation-coupled chromatin remodeling"/>
    <property type="evidence" value="ECO:0007669"/>
    <property type="project" value="TreeGrafter"/>
</dbReference>
<evidence type="ECO:0000313" key="4">
    <source>
        <dbReference type="EMBL" id="SOD55024.1"/>
    </source>
</evidence>
<dbReference type="InterPro" id="IPR048666">
    <property type="entry name" value="RedAm-like_C"/>
</dbReference>
<dbReference type="PANTHER" id="PTHR43580:SF2">
    <property type="entry name" value="CYTOKINE-LIKE NUCLEAR FACTOR N-PAC"/>
    <property type="match status" value="1"/>
</dbReference>
<accession>A0A286D8R5</accession>
<dbReference type="InterPro" id="IPR006115">
    <property type="entry name" value="6PGDH_NADP-bd"/>
</dbReference>